<gene>
    <name evidence="2" type="ORF">A2V80_02800</name>
</gene>
<comment type="caution">
    <text evidence="2">The sequence shown here is derived from an EMBL/GenBank/DDBJ whole genome shotgun (WGS) entry which is preliminary data.</text>
</comment>
<evidence type="ECO:0008006" key="4">
    <source>
        <dbReference type="Google" id="ProtNLM"/>
    </source>
</evidence>
<feature type="transmembrane region" description="Helical" evidence="1">
    <location>
        <begin position="31"/>
        <end position="50"/>
    </location>
</feature>
<dbReference type="Proteomes" id="UP000179013">
    <property type="component" value="Unassembled WGS sequence"/>
</dbReference>
<name>A0A1F7X8N9_9BACT</name>
<organism evidence="2 3">
    <name type="scientific">Candidatus Woesebacteria bacterium RBG_16_39_8b</name>
    <dbReference type="NCBI Taxonomy" id="1802482"/>
    <lineage>
        <taxon>Bacteria</taxon>
        <taxon>Candidatus Woeseibacteriota</taxon>
    </lineage>
</organism>
<sequence>MAGTAWAFIIALIIILIWGITGPLFNFSNTWQLFINTCTTIVTLLMVFIIQNTQNRDSKAFHIKLDELLRQMKGTKSDKFVNLEELPDEEIEVMQEHFRKIHARYTQELAKRANKKKVLENDIKGK</sequence>
<dbReference type="Pfam" id="PF04120">
    <property type="entry name" value="Iron_permease"/>
    <property type="match status" value="1"/>
</dbReference>
<dbReference type="GO" id="GO:0055085">
    <property type="term" value="P:transmembrane transport"/>
    <property type="evidence" value="ECO:0007669"/>
    <property type="project" value="InterPro"/>
</dbReference>
<protein>
    <recommendedName>
        <fullName evidence="4">Low affinity iron permease family protein</fullName>
    </recommendedName>
</protein>
<feature type="transmembrane region" description="Helical" evidence="1">
    <location>
        <begin position="5"/>
        <end position="25"/>
    </location>
</feature>
<dbReference type="AlphaFoldDB" id="A0A1F7X8N9"/>
<evidence type="ECO:0000313" key="2">
    <source>
        <dbReference type="EMBL" id="OGM11323.1"/>
    </source>
</evidence>
<accession>A0A1F7X8N9</accession>
<proteinExistence type="predicted"/>
<keyword evidence="1" id="KW-0812">Transmembrane</keyword>
<evidence type="ECO:0000256" key="1">
    <source>
        <dbReference type="SAM" id="Phobius"/>
    </source>
</evidence>
<dbReference type="EMBL" id="MGFU01000061">
    <property type="protein sequence ID" value="OGM11323.1"/>
    <property type="molecule type" value="Genomic_DNA"/>
</dbReference>
<evidence type="ECO:0000313" key="3">
    <source>
        <dbReference type="Proteomes" id="UP000179013"/>
    </source>
</evidence>
<reference evidence="2 3" key="1">
    <citation type="journal article" date="2016" name="Nat. Commun.">
        <title>Thousands of microbial genomes shed light on interconnected biogeochemical processes in an aquifer system.</title>
        <authorList>
            <person name="Anantharaman K."/>
            <person name="Brown C.T."/>
            <person name="Hug L.A."/>
            <person name="Sharon I."/>
            <person name="Castelle C.J."/>
            <person name="Probst A.J."/>
            <person name="Thomas B.C."/>
            <person name="Singh A."/>
            <person name="Wilkins M.J."/>
            <person name="Karaoz U."/>
            <person name="Brodie E.L."/>
            <person name="Williams K.H."/>
            <person name="Hubbard S.S."/>
            <person name="Banfield J.F."/>
        </authorList>
    </citation>
    <scope>NUCLEOTIDE SEQUENCE [LARGE SCALE GENOMIC DNA]</scope>
</reference>
<keyword evidence="1" id="KW-0472">Membrane</keyword>
<keyword evidence="1" id="KW-1133">Transmembrane helix</keyword>
<dbReference type="InterPro" id="IPR007251">
    <property type="entry name" value="Iron_permease_Fet4"/>
</dbReference>